<gene>
    <name evidence="2" type="ORF">BLX24_10770</name>
</gene>
<dbReference type="Proteomes" id="UP000181790">
    <property type="component" value="Unassembled WGS sequence"/>
</dbReference>
<organism evidence="2 3">
    <name type="scientific">Arsenicibacter rosenii</name>
    <dbReference type="NCBI Taxonomy" id="1750698"/>
    <lineage>
        <taxon>Bacteria</taxon>
        <taxon>Pseudomonadati</taxon>
        <taxon>Bacteroidota</taxon>
        <taxon>Cytophagia</taxon>
        <taxon>Cytophagales</taxon>
        <taxon>Spirosomataceae</taxon>
        <taxon>Arsenicibacter</taxon>
    </lineage>
</organism>
<keyword evidence="1" id="KW-1133">Transmembrane helix</keyword>
<name>A0A1S2VMK5_9BACT</name>
<keyword evidence="3" id="KW-1185">Reference proteome</keyword>
<dbReference type="RefSeq" id="WP_071503127.1">
    <property type="nucleotide sequence ID" value="NZ_MORL01000004.1"/>
</dbReference>
<dbReference type="EMBL" id="MORL01000004">
    <property type="protein sequence ID" value="OIN59445.1"/>
    <property type="molecule type" value="Genomic_DNA"/>
</dbReference>
<dbReference type="AlphaFoldDB" id="A0A1S2VMK5"/>
<evidence type="ECO:0000313" key="3">
    <source>
        <dbReference type="Proteomes" id="UP000181790"/>
    </source>
</evidence>
<feature type="transmembrane region" description="Helical" evidence="1">
    <location>
        <begin position="47"/>
        <end position="66"/>
    </location>
</feature>
<reference evidence="2 3" key="1">
    <citation type="submission" date="2016-10" db="EMBL/GenBank/DDBJ databases">
        <title>Arsenicibacter rosenii gen. nov., sp. nov., an efficient arsenic-methylating bacterium isolated from an arsenic-contaminated paddy soil.</title>
        <authorList>
            <person name="Huang K."/>
        </authorList>
    </citation>
    <scope>NUCLEOTIDE SEQUENCE [LARGE SCALE GENOMIC DNA]</scope>
    <source>
        <strain evidence="2 3">SM-1</strain>
    </source>
</reference>
<feature type="transmembrane region" description="Helical" evidence="1">
    <location>
        <begin position="78"/>
        <end position="98"/>
    </location>
</feature>
<dbReference type="Pfam" id="PF11376">
    <property type="entry name" value="DUF3179"/>
    <property type="match status" value="1"/>
</dbReference>
<evidence type="ECO:0008006" key="4">
    <source>
        <dbReference type="Google" id="ProtNLM"/>
    </source>
</evidence>
<keyword evidence="1" id="KW-0472">Membrane</keyword>
<evidence type="ECO:0000256" key="1">
    <source>
        <dbReference type="SAM" id="Phobius"/>
    </source>
</evidence>
<dbReference type="OrthoDB" id="9806357at2"/>
<feature type="transmembrane region" description="Helical" evidence="1">
    <location>
        <begin position="6"/>
        <end position="26"/>
    </location>
</feature>
<proteinExistence type="predicted"/>
<dbReference type="InterPro" id="IPR021516">
    <property type="entry name" value="DUF3179"/>
</dbReference>
<comment type="caution">
    <text evidence="2">The sequence shown here is derived from an EMBL/GenBank/DDBJ whole genome shotgun (WGS) entry which is preliminary data.</text>
</comment>
<accession>A0A1S2VMK5</accession>
<sequence>MSRLSLFVSGIFFLIILEIAKVYFIMPMPGSQQANTIEAAFWIHQHVWFLRVAGWIIILLTAVPVLRRPQRPWHRWLSIALLVAYLVVGYLFNFRLLAEKMFYQPRHKQLTHLDKNKVPMDRLVMGIVRHDEARAYPVQFIGYHHQVRDTVGGEPVMITYCTVCRTGRAFSPLVGTHPDDFRLVGMDHFNAMFEDSRTGSWWQQATGKAIAGPLTGQSLTELPTQHMTLREWAALYPNTLVMQPDADFQESYDKMKPYETGKSKSDLTRRDSLSWHDKSWVVGITQNRASRAYDWNGLLRVRIVNDTVGQVPVVLTVGNDKASLFAWKRQLDDQVLTFLRLPDGSLKDTQTGSVWGKNGVCKDGPLMGRQLQPVQAYQEFWHSWKTFHPSTDQKL</sequence>
<evidence type="ECO:0000313" key="2">
    <source>
        <dbReference type="EMBL" id="OIN59445.1"/>
    </source>
</evidence>
<protein>
    <recommendedName>
        <fullName evidence="4">DUF3179 domain-containing protein</fullName>
    </recommendedName>
</protein>
<keyword evidence="1" id="KW-0812">Transmembrane</keyword>